<gene>
    <name evidence="2" type="ORF">CON16_27410</name>
</gene>
<sequence length="654" mass="77140">MEILYLWVEKYQEGTINKQGFNFSSQYRFQYNPSIGELNVQENPNYLSYFFNEGNQYDSSIGWIQNITAIIGENGTGKSTILEFIMDNLTIKDEDERKPASKEEIRSVIVLQNSVTMEKIVYHHEALEIKSGSYKEYELELIPYVNEENDGYWIRKTIVPKMKDTTFIFFSNIFDAKKVFNPFQKVINLSTNYLIRDDIGIRFKETSLSESLMHRYKEIERQIEFVFKSSLKYEFVHEIPVPTKVEIMLADEERKIWRKIENATDQLGSFFNWFSENFQNVVYDVPTRDSSSYSEFRLSFYFAMVQHLYMEILGASAKFREKIAEWLEETKTYYDNNFLHIQLMFTHLLNKLDEFIGRNNQDKTGNEKSVFNDAEIARTLIKNMYNALISMDECLQEGWAQEEDFDTITMKLKMEHQEKFLKFYGYYKESYRSHPYLNFDWLDLSSGQKAMLNLFARFYTTVNEESYKSINVNDNLIILIDEGELYFHPQWQKKFIQLLIRFLTKLYKGKRIQLILTSNSPFIISDLPSSNVIFLEKTPDGMEVIDGLENHQQTFASNIHTLLGHSFFMREGLIGSFAKEKINNIANLLINGSKKEVDDRKEEIEKVIQVIGEPLIKDQLLKELEVHAKVKLLTINDEIEFIKKQLSKLEGKKK</sequence>
<dbReference type="Gene3D" id="3.40.50.300">
    <property type="entry name" value="P-loop containing nucleotide triphosphate hydrolases"/>
    <property type="match status" value="2"/>
</dbReference>
<dbReference type="Pfam" id="PF13175">
    <property type="entry name" value="AAA_15"/>
    <property type="match status" value="1"/>
</dbReference>
<dbReference type="PANTHER" id="PTHR43581:SF2">
    <property type="entry name" value="EXCINUCLEASE ATPASE SUBUNIT"/>
    <property type="match status" value="1"/>
</dbReference>
<proteinExistence type="predicted"/>
<dbReference type="InterPro" id="IPR041685">
    <property type="entry name" value="AAA_GajA/Old/RecF-like"/>
</dbReference>
<dbReference type="PANTHER" id="PTHR43581">
    <property type="entry name" value="ATP/GTP PHOSPHATASE"/>
    <property type="match status" value="1"/>
</dbReference>
<protein>
    <recommendedName>
        <fullName evidence="1">Endonuclease GajA/Old nuclease/RecF-like AAA domain-containing protein</fullName>
    </recommendedName>
</protein>
<accession>A0A2A7D1N8</accession>
<evidence type="ECO:0000313" key="3">
    <source>
        <dbReference type="Proteomes" id="UP000220192"/>
    </source>
</evidence>
<dbReference type="InterPro" id="IPR051396">
    <property type="entry name" value="Bact_Antivir_Def_Nuclease"/>
</dbReference>
<dbReference type="InterPro" id="IPR027417">
    <property type="entry name" value="P-loop_NTPase"/>
</dbReference>
<feature type="domain" description="Endonuclease GajA/Old nuclease/RecF-like AAA" evidence="1">
    <location>
        <begin position="64"/>
        <end position="524"/>
    </location>
</feature>
<dbReference type="SUPFAM" id="SSF52540">
    <property type="entry name" value="P-loop containing nucleoside triphosphate hydrolases"/>
    <property type="match status" value="1"/>
</dbReference>
<dbReference type="EMBL" id="NVLX01000034">
    <property type="protein sequence ID" value="PDZ13942.1"/>
    <property type="molecule type" value="Genomic_DNA"/>
</dbReference>
<organism evidence="2 3">
    <name type="scientific">Bacillus anthracis</name>
    <name type="common">anthrax bacterium</name>
    <dbReference type="NCBI Taxonomy" id="1392"/>
    <lineage>
        <taxon>Bacteria</taxon>
        <taxon>Bacillati</taxon>
        <taxon>Bacillota</taxon>
        <taxon>Bacilli</taxon>
        <taxon>Bacillales</taxon>
        <taxon>Bacillaceae</taxon>
        <taxon>Bacillus</taxon>
        <taxon>Bacillus cereus group</taxon>
    </lineage>
</organism>
<dbReference type="Proteomes" id="UP000220192">
    <property type="component" value="Unassembled WGS sequence"/>
</dbReference>
<evidence type="ECO:0000259" key="1">
    <source>
        <dbReference type="Pfam" id="PF13175"/>
    </source>
</evidence>
<dbReference type="AlphaFoldDB" id="A0A2A7D1N8"/>
<reference evidence="2 3" key="1">
    <citation type="submission" date="2017-09" db="EMBL/GenBank/DDBJ databases">
        <title>Large-scale bioinformatics analysis of Bacillus genomes uncovers conserved roles of natural products in bacterial physiology.</title>
        <authorList>
            <consortium name="Agbiome Team Llc"/>
            <person name="Bleich R.M."/>
            <person name="Grubbs K.J."/>
            <person name="Santa Maria K.C."/>
            <person name="Allen S.E."/>
            <person name="Farag S."/>
            <person name="Shank E.A."/>
            <person name="Bowers A."/>
        </authorList>
    </citation>
    <scope>NUCLEOTIDE SEQUENCE [LARGE SCALE GENOMIC DNA]</scope>
    <source>
        <strain evidence="2 3">AFS095574</strain>
    </source>
</reference>
<evidence type="ECO:0000313" key="2">
    <source>
        <dbReference type="EMBL" id="PDZ13942.1"/>
    </source>
</evidence>
<dbReference type="RefSeq" id="WP_097842014.1">
    <property type="nucleotide sequence ID" value="NZ_NVLX01000034.1"/>
</dbReference>
<name>A0A2A7D1N8_BACAN</name>
<comment type="caution">
    <text evidence="2">The sequence shown here is derived from an EMBL/GenBank/DDBJ whole genome shotgun (WGS) entry which is preliminary data.</text>
</comment>